<proteinExistence type="inferred from homology"/>
<dbReference type="Pfam" id="PF04984">
    <property type="entry name" value="Phage_sheath_1"/>
    <property type="match status" value="1"/>
</dbReference>
<dbReference type="Pfam" id="PF17482">
    <property type="entry name" value="Phage_sheath_1C"/>
    <property type="match status" value="1"/>
</dbReference>
<evidence type="ECO:0000256" key="1">
    <source>
        <dbReference type="ARBA" id="ARBA00008005"/>
    </source>
</evidence>
<evidence type="ECO:0008006" key="7">
    <source>
        <dbReference type="Google" id="ProtNLM"/>
    </source>
</evidence>
<dbReference type="InterPro" id="IPR035089">
    <property type="entry name" value="Phage_sheath_subtilisin"/>
</dbReference>
<feature type="domain" description="Tail sheath protein subtilisin-like" evidence="2">
    <location>
        <begin position="195"/>
        <end position="333"/>
    </location>
</feature>
<dbReference type="Gene3D" id="3.30.1490.360">
    <property type="match status" value="1"/>
</dbReference>
<comment type="similarity">
    <text evidence="1">Belongs to the myoviridae tail sheath protein family.</text>
</comment>
<sequence length="442" mass="48303">MAGGTWVTQNKVRPGVYVNFKSIPDSLGNVSDRGVCALPLIMDWGAEATVTEVDIESNFFKLFGYDLFNSNLYSYATLATPTSELFYVREALRNSKKVYVYRLNTGTKATKTFGTLVVTAKYSGLRGNSISIAIQQNIDDNTKFDVITYVDSVEQDRQSLITTVSSLKANDWVVFSGTGNVTASAGTLLAGGANGSVTSTNHTNFTTAIEVVDFNTVGYIGDDSDIKAVYKAFVARLRDTEGRKIQAVLYNYASANYEGVISVKNDAKLVPWTVGAVAGANVNQSLTYRKYDGDVVVNPTYTNSQIITALNAGEFVFSKNASGEVIVEQDINTFVSFTSEKGKEFRKNKVIRTLDAIAVDAKKIYENFYIGKVANNANGRNLLKNELITYMKNLQSLNAIQNFDAKTDIEVLAGEESDSVVLNLYAQPVDAVEKIYVTVNIA</sequence>
<dbReference type="Gene3D" id="3.40.50.11790">
    <property type="match status" value="1"/>
</dbReference>
<dbReference type="InterPro" id="IPR020287">
    <property type="entry name" value="Tail_sheath_C"/>
</dbReference>
<dbReference type="Gene3D" id="2.60.40.4290">
    <property type="match status" value="1"/>
</dbReference>
<dbReference type="OrthoDB" id="89060at2"/>
<accession>A0A0L6JH07</accession>
<protein>
    <recommendedName>
        <fullName evidence="7">Phage tail sheath protein</fullName>
    </recommendedName>
</protein>
<dbReference type="Gene3D" id="3.30.360.90">
    <property type="match status" value="1"/>
</dbReference>
<dbReference type="STRING" id="398512.Bccel_0261"/>
<dbReference type="InterPro" id="IPR035326">
    <property type="entry name" value="Beta_sandwich_Seath"/>
</dbReference>
<gene>
    <name evidence="5" type="ORF">Bccel_0261</name>
</gene>
<dbReference type="PATRIC" id="fig|398512.5.peg.276"/>
<feature type="domain" description="Tail sheath protein C-terminal" evidence="4">
    <location>
        <begin position="340"/>
        <end position="441"/>
    </location>
</feature>
<reference evidence="6" key="1">
    <citation type="submission" date="2015-07" db="EMBL/GenBank/DDBJ databases">
        <title>Near-Complete Genome Sequence of the Cellulolytic Bacterium Bacteroides (Pseudobacteroides) cellulosolvens ATCC 35603.</title>
        <authorList>
            <person name="Dassa B."/>
            <person name="Utturkar S.M."/>
            <person name="Klingeman D.M."/>
            <person name="Hurt R.A."/>
            <person name="Keller M."/>
            <person name="Xu J."/>
            <person name="Reddy Y.H.K."/>
            <person name="Borovok I."/>
            <person name="Grinberg I.R."/>
            <person name="Lamed R."/>
            <person name="Zhivin O."/>
            <person name="Bayer E.A."/>
            <person name="Brown S.D."/>
        </authorList>
    </citation>
    <scope>NUCLEOTIDE SEQUENCE [LARGE SCALE GENOMIC DNA]</scope>
    <source>
        <strain evidence="6">DSM 2933</strain>
    </source>
</reference>
<comment type="caution">
    <text evidence="5">The sequence shown here is derived from an EMBL/GenBank/DDBJ whole genome shotgun (WGS) entry which is preliminary data.</text>
</comment>
<dbReference type="Gene3D" id="3.30.1370.220">
    <property type="match status" value="1"/>
</dbReference>
<dbReference type="RefSeq" id="WP_036945494.1">
    <property type="nucleotide sequence ID" value="NZ_JQKC01000053.1"/>
</dbReference>
<dbReference type="Pfam" id="PF17481">
    <property type="entry name" value="Phage_sheath_domII"/>
    <property type="match status" value="1"/>
</dbReference>
<dbReference type="EMBL" id="LGTC01000001">
    <property type="protein sequence ID" value="KNY25004.1"/>
    <property type="molecule type" value="Genomic_DNA"/>
</dbReference>
<dbReference type="Proteomes" id="UP000036923">
    <property type="component" value="Unassembled WGS sequence"/>
</dbReference>
<name>A0A0L6JH07_9FIRM</name>
<evidence type="ECO:0000259" key="2">
    <source>
        <dbReference type="Pfam" id="PF04984"/>
    </source>
</evidence>
<evidence type="ECO:0000313" key="6">
    <source>
        <dbReference type="Proteomes" id="UP000036923"/>
    </source>
</evidence>
<evidence type="ECO:0000259" key="3">
    <source>
        <dbReference type="Pfam" id="PF17481"/>
    </source>
</evidence>
<evidence type="ECO:0000259" key="4">
    <source>
        <dbReference type="Pfam" id="PF17482"/>
    </source>
</evidence>
<organism evidence="5 6">
    <name type="scientific">Pseudobacteroides cellulosolvens ATCC 35603 = DSM 2933</name>
    <dbReference type="NCBI Taxonomy" id="398512"/>
    <lineage>
        <taxon>Bacteria</taxon>
        <taxon>Bacillati</taxon>
        <taxon>Bacillota</taxon>
        <taxon>Clostridia</taxon>
        <taxon>Eubacteriales</taxon>
        <taxon>Oscillospiraceae</taxon>
        <taxon>Pseudobacteroides</taxon>
    </lineage>
</organism>
<evidence type="ECO:0000313" key="5">
    <source>
        <dbReference type="EMBL" id="KNY25004.1"/>
    </source>
</evidence>
<dbReference type="eggNOG" id="ENOG502Z8I6">
    <property type="taxonomic scope" value="Bacteria"/>
</dbReference>
<dbReference type="AlphaFoldDB" id="A0A0L6JH07"/>
<feature type="domain" description="Phage tail sheath protein-like beta-sandwich" evidence="3">
    <location>
        <begin position="104"/>
        <end position="193"/>
    </location>
</feature>
<keyword evidence="6" id="KW-1185">Reference proteome</keyword>